<feature type="chain" id="PRO_5006631701" evidence="2">
    <location>
        <begin position="23"/>
        <end position="73"/>
    </location>
</feature>
<dbReference type="PROSITE" id="PS51257">
    <property type="entry name" value="PROKAR_LIPOPROTEIN"/>
    <property type="match status" value="1"/>
</dbReference>
<feature type="region of interest" description="Disordered" evidence="1">
    <location>
        <begin position="27"/>
        <end position="73"/>
    </location>
</feature>
<proteinExistence type="predicted"/>
<evidence type="ECO:0000256" key="2">
    <source>
        <dbReference type="SAM" id="SignalP"/>
    </source>
</evidence>
<dbReference type="EMBL" id="DF820463">
    <property type="protein sequence ID" value="GAK55054.1"/>
    <property type="molecule type" value="Genomic_DNA"/>
</dbReference>
<evidence type="ECO:0000313" key="3">
    <source>
        <dbReference type="EMBL" id="GAK55054.1"/>
    </source>
</evidence>
<dbReference type="Proteomes" id="UP000030661">
    <property type="component" value="Unassembled WGS sequence"/>
</dbReference>
<protein>
    <submittedName>
        <fullName evidence="3">Uncharacterized protein</fullName>
    </submittedName>
</protein>
<sequence>MKTNIMVKLLVVLMVVSFTLSGCYTGGQETIPSSETVPTTQDPVKQEPVKQEPVKQEPVKQEPVKQQPVKQYP</sequence>
<feature type="compositionally biased region" description="Low complexity" evidence="1">
    <location>
        <begin position="64"/>
        <end position="73"/>
    </location>
</feature>
<gene>
    <name evidence="3" type="ORF">U27_01885</name>
</gene>
<keyword evidence="2" id="KW-0732">Signal</keyword>
<reference evidence="3" key="1">
    <citation type="journal article" date="2015" name="PeerJ">
        <title>First genomic representation of candidate bacterial phylum KSB3 points to enhanced environmental sensing as a trigger of wastewater bulking.</title>
        <authorList>
            <person name="Sekiguchi Y."/>
            <person name="Ohashi A."/>
            <person name="Parks D.H."/>
            <person name="Yamauchi T."/>
            <person name="Tyson G.W."/>
            <person name="Hugenholtz P."/>
        </authorList>
    </citation>
    <scope>NUCLEOTIDE SEQUENCE [LARGE SCALE GENOMIC DNA]</scope>
</reference>
<name>A0A0S6WBL4_VECG1</name>
<dbReference type="HOGENOM" id="CLU_2697065_0_0_0"/>
<accession>A0A0S6WBL4</accession>
<feature type="compositionally biased region" description="Polar residues" evidence="1">
    <location>
        <begin position="27"/>
        <end position="42"/>
    </location>
</feature>
<dbReference type="AlphaFoldDB" id="A0A0S6WBL4"/>
<keyword evidence="4" id="KW-1185">Reference proteome</keyword>
<feature type="compositionally biased region" description="Basic and acidic residues" evidence="1">
    <location>
        <begin position="44"/>
        <end position="63"/>
    </location>
</feature>
<evidence type="ECO:0000256" key="1">
    <source>
        <dbReference type="SAM" id="MobiDB-lite"/>
    </source>
</evidence>
<organism evidence="3">
    <name type="scientific">Vecturithrix granuli</name>
    <dbReference type="NCBI Taxonomy" id="1499967"/>
    <lineage>
        <taxon>Bacteria</taxon>
        <taxon>Candidatus Moduliflexota</taxon>
        <taxon>Candidatus Vecturitrichia</taxon>
        <taxon>Candidatus Vecturitrichales</taxon>
        <taxon>Candidatus Vecturitrichaceae</taxon>
        <taxon>Candidatus Vecturithrix</taxon>
    </lineage>
</organism>
<feature type="signal peptide" evidence="2">
    <location>
        <begin position="1"/>
        <end position="22"/>
    </location>
</feature>
<evidence type="ECO:0000313" key="4">
    <source>
        <dbReference type="Proteomes" id="UP000030661"/>
    </source>
</evidence>